<feature type="compositionally biased region" description="Polar residues" evidence="1">
    <location>
        <begin position="258"/>
        <end position="270"/>
    </location>
</feature>
<reference evidence="3 5" key="2">
    <citation type="journal article" date="2018" name="Elife">
        <title>Functional genomics of lipid metabolism in the oleaginous yeast Rhodosporidium toruloides.</title>
        <authorList>
            <person name="Coradetti S.T."/>
            <person name="Pinel D."/>
            <person name="Geiselman G."/>
            <person name="Ito M."/>
            <person name="Mondo S."/>
            <person name="Reilly M.C."/>
            <person name="Cheng Y.F."/>
            <person name="Bauer S."/>
            <person name="Grigoriev I."/>
            <person name="Gladden J.M."/>
            <person name="Simmons B.A."/>
            <person name="Brem R."/>
            <person name="Arkin A.P."/>
            <person name="Skerker J.M."/>
        </authorList>
    </citation>
    <scope>NUCLEOTIDE SEQUENCE [LARGE SCALE GENOMIC DNA]</scope>
    <source>
        <strain evidence="3 5">NBRC 0880</strain>
    </source>
</reference>
<evidence type="ECO:0000313" key="4">
    <source>
        <dbReference type="Proteomes" id="UP000199069"/>
    </source>
</evidence>
<sequence length="650" mass="70773">MEPLAPSLKALDKRRLDDAVAVSPESSTPPLAKKPRPQPPQVQQVQKQERRVTRSSLGGAANGSREGSVVESEGTGQPAYLPSKTSILLTTRLPPNLTRHPPTNSSLPVASTSAAAVTGGETAGQPPGSEAVADDAPRQQQEGGAAEKPLFRLLDETELLPARGTRHAPAPEVDTSDAFYLRLHRYPEVLEKRASRLERERLIHERSKLINELEELRGRAWVYAGTSAGGRAEEERQRKIKEMEERLARYDALLPNQPRKSNFLNLTSTAAGPAPHSHGQPSRGDLRTGSPAPRASGSRTRQARPSDLAFRPPTPVSASASQNGNRTTIRIKFGPPSRTASPSHSAYGSDAGLDLDRYTVRGEPRKGPKRDRKAERRRAEMRRKMGLKPRASIDKALGVEGDGRKARRSGRATARRQSYAEDEDDEDDEDDDETDEDAEGEEWDEEAWDAVESSRLRSSKPAELVRLRLPDSFFHSAALRDSVIASQGPNARRSSSRVAYAFGQRLPDHALLRQAEFELHGGISDDAEDDEEGHSRTSLEQMVSMRMQTHGEEVVVLDGRVLPKSAVDAWSKDPLHVSPVKKAPSVLSDAGSNATSGSFAAPALKRNGSRFFDSPSVSRGVSPELQAPASAPPLLPLAFALPQAFRGHQS</sequence>
<name>A0A0K3CRP8_RHOTO</name>
<dbReference type="OMA" id="DSHTRTE"/>
<gene>
    <name evidence="2" type="primary">FGENESH: predicted gene_17.101</name>
    <name evidence="3" type="ORF">AAT19DRAFT_11652</name>
    <name evidence="2" type="ORF">BN2166_0072430</name>
</gene>
<dbReference type="AlphaFoldDB" id="A0A0K3CRP8"/>
<protein>
    <submittedName>
        <fullName evidence="2 3">Proteophosphoglycan 5</fullName>
    </submittedName>
</protein>
<reference evidence="2 4" key="1">
    <citation type="submission" date="2015-07" db="EMBL/GenBank/DDBJ databases">
        <authorList>
            <person name="Cajimat M.N.B."/>
            <person name="Milazzo M.L."/>
            <person name="Fulhorst C.F."/>
        </authorList>
    </citation>
    <scope>NUCLEOTIDE SEQUENCE [LARGE SCALE GENOMIC DNA]</scope>
    <source>
        <strain evidence="2">Single colony</strain>
    </source>
</reference>
<dbReference type="Proteomes" id="UP000199069">
    <property type="component" value="Unassembled WGS sequence"/>
</dbReference>
<evidence type="ECO:0000313" key="3">
    <source>
        <dbReference type="EMBL" id="PRQ69999.1"/>
    </source>
</evidence>
<feature type="region of interest" description="Disordered" evidence="1">
    <location>
        <begin position="1"/>
        <end position="149"/>
    </location>
</feature>
<feature type="compositionally biased region" description="Polar residues" evidence="1">
    <location>
        <begin position="316"/>
        <end position="328"/>
    </location>
</feature>
<evidence type="ECO:0000256" key="1">
    <source>
        <dbReference type="SAM" id="MobiDB-lite"/>
    </source>
</evidence>
<feature type="compositionally biased region" description="Basic residues" evidence="1">
    <location>
        <begin position="405"/>
        <end position="414"/>
    </location>
</feature>
<organism evidence="2 4">
    <name type="scientific">Rhodotorula toruloides</name>
    <name type="common">Yeast</name>
    <name type="synonym">Rhodosporidium toruloides</name>
    <dbReference type="NCBI Taxonomy" id="5286"/>
    <lineage>
        <taxon>Eukaryota</taxon>
        <taxon>Fungi</taxon>
        <taxon>Dikarya</taxon>
        <taxon>Basidiomycota</taxon>
        <taxon>Pucciniomycotina</taxon>
        <taxon>Microbotryomycetes</taxon>
        <taxon>Sporidiobolales</taxon>
        <taxon>Sporidiobolaceae</taxon>
        <taxon>Rhodotorula</taxon>
    </lineage>
</organism>
<dbReference type="OrthoDB" id="2555515at2759"/>
<feature type="compositionally biased region" description="Polar residues" evidence="1">
    <location>
        <begin position="105"/>
        <end position="115"/>
    </location>
</feature>
<evidence type="ECO:0000313" key="5">
    <source>
        <dbReference type="Proteomes" id="UP000239560"/>
    </source>
</evidence>
<feature type="compositionally biased region" description="Low complexity" evidence="1">
    <location>
        <begin position="88"/>
        <end position="104"/>
    </location>
</feature>
<dbReference type="Proteomes" id="UP000239560">
    <property type="component" value="Unassembled WGS sequence"/>
</dbReference>
<proteinExistence type="predicted"/>
<accession>A0A0K3CRP8</accession>
<feature type="region of interest" description="Disordered" evidence="1">
    <location>
        <begin position="251"/>
        <end position="462"/>
    </location>
</feature>
<dbReference type="EMBL" id="LCTV02000017">
    <property type="protein sequence ID" value="PRQ69999.1"/>
    <property type="molecule type" value="Genomic_DNA"/>
</dbReference>
<dbReference type="EMBL" id="CWKI01000017">
    <property type="protein sequence ID" value="CTR11382.1"/>
    <property type="molecule type" value="Genomic_DNA"/>
</dbReference>
<evidence type="ECO:0000313" key="2">
    <source>
        <dbReference type="EMBL" id="CTR11382.1"/>
    </source>
</evidence>
<dbReference type="STRING" id="5286.A0A0K3CRP8"/>
<feature type="compositionally biased region" description="Basic and acidic residues" evidence="1">
    <location>
        <begin position="354"/>
        <end position="378"/>
    </location>
</feature>
<feature type="compositionally biased region" description="Acidic residues" evidence="1">
    <location>
        <begin position="420"/>
        <end position="449"/>
    </location>
</feature>
<keyword evidence="4" id="KW-1185">Reference proteome</keyword>